<feature type="region of interest" description="Disordered" evidence="1">
    <location>
        <begin position="1"/>
        <end position="22"/>
    </location>
</feature>
<dbReference type="Proteomes" id="UP000008549">
    <property type="component" value="Unassembled WGS sequence"/>
</dbReference>
<accession>A8Y2L9</accession>
<evidence type="ECO:0000313" key="3">
    <source>
        <dbReference type="Proteomes" id="UP000008549"/>
    </source>
</evidence>
<dbReference type="eggNOG" id="KOG3599">
    <property type="taxonomic scope" value="Eukaryota"/>
</dbReference>
<evidence type="ECO:0000313" key="2">
    <source>
        <dbReference type="EMBL" id="CAP39143.1"/>
    </source>
</evidence>
<feature type="region of interest" description="Disordered" evidence="1">
    <location>
        <begin position="39"/>
        <end position="61"/>
    </location>
</feature>
<evidence type="ECO:0000256" key="1">
    <source>
        <dbReference type="SAM" id="MobiDB-lite"/>
    </source>
</evidence>
<dbReference type="GeneID" id="8574791"/>
<dbReference type="HOGENOM" id="CLU_2924783_0_0_1"/>
<keyword evidence="3" id="KW-1185">Reference proteome</keyword>
<proteinExistence type="predicted"/>
<reference evidence="2 3" key="2">
    <citation type="journal article" date="2011" name="PLoS Genet.">
        <title>Caenorhabditis briggsae recombinant inbred line genotypes reveal inter-strain incompatibility and the evolution of recombination.</title>
        <authorList>
            <person name="Ross J.A."/>
            <person name="Koboldt D.C."/>
            <person name="Staisch J.E."/>
            <person name="Chamberlin H.M."/>
            <person name="Gupta B.P."/>
            <person name="Miller R.D."/>
            <person name="Baird S.E."/>
            <person name="Haag E.S."/>
        </authorList>
    </citation>
    <scope>NUCLEOTIDE SEQUENCE [LARGE SCALE GENOMIC DNA]</scope>
    <source>
        <strain evidence="2 3">AF16</strain>
    </source>
</reference>
<name>A8Y2L9_CAEBR</name>
<sequence>MSGKSKIYQSKNQKKDLISGGLEPPTFCVLDRCDNHYTTRPPRETWSAGRRGGREMRCRGV</sequence>
<dbReference type="KEGG" id="cbr:CBG_22583"/>
<gene>
    <name evidence="2" type="ORF">CBG22583</name>
    <name evidence="2" type="ORF">CBG_22583</name>
</gene>
<dbReference type="InParanoid" id="A8Y2L9"/>
<reference evidence="2 3" key="1">
    <citation type="journal article" date="2003" name="PLoS Biol.">
        <title>The genome sequence of Caenorhabditis briggsae: a platform for comparative genomics.</title>
        <authorList>
            <person name="Stein L.D."/>
            <person name="Bao Z."/>
            <person name="Blasiar D."/>
            <person name="Blumenthal T."/>
            <person name="Brent M.R."/>
            <person name="Chen N."/>
            <person name="Chinwalla A."/>
            <person name="Clarke L."/>
            <person name="Clee C."/>
            <person name="Coghlan A."/>
            <person name="Coulson A."/>
            <person name="D'Eustachio P."/>
            <person name="Fitch D.H."/>
            <person name="Fulton L.A."/>
            <person name="Fulton R.E."/>
            <person name="Griffiths-Jones S."/>
            <person name="Harris T.W."/>
            <person name="Hillier L.W."/>
            <person name="Kamath R."/>
            <person name="Kuwabara P.E."/>
            <person name="Mardis E.R."/>
            <person name="Marra M.A."/>
            <person name="Miner T.L."/>
            <person name="Minx P."/>
            <person name="Mullikin J.C."/>
            <person name="Plumb R.W."/>
            <person name="Rogers J."/>
            <person name="Schein J.E."/>
            <person name="Sohrmann M."/>
            <person name="Spieth J."/>
            <person name="Stajich J.E."/>
            <person name="Wei C."/>
            <person name="Willey D."/>
            <person name="Wilson R.K."/>
            <person name="Durbin R."/>
            <person name="Waterston R.H."/>
        </authorList>
    </citation>
    <scope>NUCLEOTIDE SEQUENCE [LARGE SCALE GENOMIC DNA]</scope>
    <source>
        <strain evidence="2 3">AF16</strain>
    </source>
</reference>
<dbReference type="CTD" id="8574791"/>
<dbReference type="AlphaFoldDB" id="A8Y2L9"/>
<protein>
    <submittedName>
        <fullName evidence="2">Protein CBG22583</fullName>
    </submittedName>
</protein>
<organism evidence="2 3">
    <name type="scientific">Caenorhabditis briggsae</name>
    <dbReference type="NCBI Taxonomy" id="6238"/>
    <lineage>
        <taxon>Eukaryota</taxon>
        <taxon>Metazoa</taxon>
        <taxon>Ecdysozoa</taxon>
        <taxon>Nematoda</taxon>
        <taxon>Chromadorea</taxon>
        <taxon>Rhabditida</taxon>
        <taxon>Rhabditina</taxon>
        <taxon>Rhabditomorpha</taxon>
        <taxon>Rhabditoidea</taxon>
        <taxon>Rhabditidae</taxon>
        <taxon>Peloderinae</taxon>
        <taxon>Caenorhabditis</taxon>
    </lineage>
</organism>
<dbReference type="RefSeq" id="XP_002632794.1">
    <property type="nucleotide sequence ID" value="XM_002632748.1"/>
</dbReference>
<dbReference type="EMBL" id="HE600984">
    <property type="protein sequence ID" value="CAP39143.1"/>
    <property type="molecule type" value="Genomic_DNA"/>
</dbReference>
<feature type="compositionally biased region" description="Basic and acidic residues" evidence="1">
    <location>
        <begin position="52"/>
        <end position="61"/>
    </location>
</feature>